<evidence type="ECO:0000313" key="14">
    <source>
        <dbReference type="Proteomes" id="UP000664859"/>
    </source>
</evidence>
<evidence type="ECO:0000256" key="9">
    <source>
        <dbReference type="ARBA" id="ARBA00022676"/>
    </source>
</evidence>
<proteinExistence type="inferred from homology"/>
<dbReference type="AlphaFoldDB" id="A0A835ZL34"/>
<comment type="similarity">
    <text evidence="5">Belongs to the purine/pyrimidine phosphoribosyltransferase family.</text>
</comment>
<evidence type="ECO:0000256" key="3">
    <source>
        <dbReference type="ARBA" id="ARBA00004496"/>
    </source>
</evidence>
<dbReference type="NCBIfam" id="NF002636">
    <property type="entry name" value="PRK02304.1-5"/>
    <property type="match status" value="1"/>
</dbReference>
<dbReference type="FunFam" id="3.40.50.2020:FF:000004">
    <property type="entry name" value="Adenine phosphoribosyltransferase"/>
    <property type="match status" value="1"/>
</dbReference>
<evidence type="ECO:0000256" key="10">
    <source>
        <dbReference type="ARBA" id="ARBA00022679"/>
    </source>
</evidence>
<evidence type="ECO:0000256" key="7">
    <source>
        <dbReference type="ARBA" id="ARBA00011893"/>
    </source>
</evidence>
<evidence type="ECO:0000313" key="13">
    <source>
        <dbReference type="EMBL" id="KAG5192964.1"/>
    </source>
</evidence>
<dbReference type="InterPro" id="IPR029057">
    <property type="entry name" value="PRTase-like"/>
</dbReference>
<comment type="pathway">
    <text evidence="4">Purine metabolism; AMP biosynthesis via salvage pathway; AMP from adenine: step 1/1.</text>
</comment>
<evidence type="ECO:0000259" key="12">
    <source>
        <dbReference type="Pfam" id="PF00156"/>
    </source>
</evidence>
<comment type="caution">
    <text evidence="13">The sequence shown here is derived from an EMBL/GenBank/DDBJ whole genome shotgun (WGS) entry which is preliminary data.</text>
</comment>
<dbReference type="GO" id="GO:0005737">
    <property type="term" value="C:cytoplasm"/>
    <property type="evidence" value="ECO:0007669"/>
    <property type="project" value="UniProtKB-SubCell"/>
</dbReference>
<dbReference type="InterPro" id="IPR000836">
    <property type="entry name" value="PRTase_dom"/>
</dbReference>
<evidence type="ECO:0000256" key="4">
    <source>
        <dbReference type="ARBA" id="ARBA00004659"/>
    </source>
</evidence>
<comment type="subunit">
    <text evidence="6">Homodimer.</text>
</comment>
<dbReference type="EC" id="2.4.2.7" evidence="7"/>
<dbReference type="Pfam" id="PF00156">
    <property type="entry name" value="Pribosyltran"/>
    <property type="match status" value="1"/>
</dbReference>
<dbReference type="PANTHER" id="PTHR11776">
    <property type="entry name" value="ADENINE PHOSPHORIBOSYLTRANSFERASE"/>
    <property type="match status" value="1"/>
</dbReference>
<sequence>MSSTPAEYVPDGPDAQRIAAVIPYYRFKSIDRFYDVGGLVGDVEMFQLCIQILTHRYSGMDIDCVGGLDARGFLLGPPLALALKKPFFMLRKKGKMPDVVVGGSYSKEYKGDDAQGEDQLCIQRRAVQQGTRVLLIDDLIATGGTMLAAVELVKGQGGVVVEFACVVELKALKGTQRVQEQHPEIAAWSLISENILTRPGEQE</sequence>
<evidence type="ECO:0000256" key="8">
    <source>
        <dbReference type="ARBA" id="ARBA00022490"/>
    </source>
</evidence>
<dbReference type="PANTHER" id="PTHR11776:SF7">
    <property type="entry name" value="PHOSPHORIBOSYLTRANSFERASE DOMAIN-CONTAINING PROTEIN"/>
    <property type="match status" value="1"/>
</dbReference>
<keyword evidence="9 13" id="KW-0328">Glycosyltransferase</keyword>
<keyword evidence="8" id="KW-0963">Cytoplasm</keyword>
<dbReference type="Proteomes" id="UP000664859">
    <property type="component" value="Unassembled WGS sequence"/>
</dbReference>
<comment type="catalytic activity">
    <reaction evidence="1">
        <text>AMP + diphosphate = 5-phospho-alpha-D-ribose 1-diphosphate + adenine</text>
        <dbReference type="Rhea" id="RHEA:16609"/>
        <dbReference type="ChEBI" id="CHEBI:16708"/>
        <dbReference type="ChEBI" id="CHEBI:33019"/>
        <dbReference type="ChEBI" id="CHEBI:58017"/>
        <dbReference type="ChEBI" id="CHEBI:456215"/>
        <dbReference type="EC" id="2.4.2.7"/>
    </reaction>
</comment>
<dbReference type="CDD" id="cd06223">
    <property type="entry name" value="PRTases_typeI"/>
    <property type="match status" value="1"/>
</dbReference>
<name>A0A835ZL34_9STRA</name>
<keyword evidence="11" id="KW-0660">Purine salvage</keyword>
<evidence type="ECO:0000256" key="6">
    <source>
        <dbReference type="ARBA" id="ARBA00011738"/>
    </source>
</evidence>
<dbReference type="EMBL" id="JAFCMP010000001">
    <property type="protein sequence ID" value="KAG5192964.1"/>
    <property type="molecule type" value="Genomic_DNA"/>
</dbReference>
<evidence type="ECO:0000256" key="1">
    <source>
        <dbReference type="ARBA" id="ARBA00000868"/>
    </source>
</evidence>
<dbReference type="InterPro" id="IPR050120">
    <property type="entry name" value="Adenine_PRTase"/>
</dbReference>
<dbReference type="Gene3D" id="3.40.50.2020">
    <property type="match status" value="1"/>
</dbReference>
<reference evidence="13" key="1">
    <citation type="submission" date="2021-02" db="EMBL/GenBank/DDBJ databases">
        <title>First Annotated Genome of the Yellow-green Alga Tribonema minus.</title>
        <authorList>
            <person name="Mahan K.M."/>
        </authorList>
    </citation>
    <scope>NUCLEOTIDE SEQUENCE</scope>
    <source>
        <strain evidence="13">UTEX B ZZ1240</strain>
    </source>
</reference>
<dbReference type="GO" id="GO:0006166">
    <property type="term" value="P:purine ribonucleoside salvage"/>
    <property type="evidence" value="ECO:0007669"/>
    <property type="project" value="UniProtKB-KW"/>
</dbReference>
<evidence type="ECO:0000256" key="2">
    <source>
        <dbReference type="ARBA" id="ARBA00003968"/>
    </source>
</evidence>
<comment type="function">
    <text evidence="2">Catalyzes a salvage reaction resulting in the formation of AMP, that is energically less costly than de novo synthesis.</text>
</comment>
<dbReference type="SUPFAM" id="SSF53271">
    <property type="entry name" value="PRTase-like"/>
    <property type="match status" value="1"/>
</dbReference>
<evidence type="ECO:0000256" key="5">
    <source>
        <dbReference type="ARBA" id="ARBA00008391"/>
    </source>
</evidence>
<dbReference type="GO" id="GO:0003999">
    <property type="term" value="F:adenine phosphoribosyltransferase activity"/>
    <property type="evidence" value="ECO:0007669"/>
    <property type="project" value="UniProtKB-EC"/>
</dbReference>
<accession>A0A835ZL34</accession>
<comment type="subcellular location">
    <subcellularLocation>
        <location evidence="3">Cytoplasm</location>
    </subcellularLocation>
</comment>
<organism evidence="13 14">
    <name type="scientific">Tribonema minus</name>
    <dbReference type="NCBI Taxonomy" id="303371"/>
    <lineage>
        <taxon>Eukaryota</taxon>
        <taxon>Sar</taxon>
        <taxon>Stramenopiles</taxon>
        <taxon>Ochrophyta</taxon>
        <taxon>PX clade</taxon>
        <taxon>Xanthophyceae</taxon>
        <taxon>Tribonematales</taxon>
        <taxon>Tribonemataceae</taxon>
        <taxon>Tribonema</taxon>
    </lineage>
</organism>
<feature type="domain" description="Phosphoribosyltransferase" evidence="12">
    <location>
        <begin position="60"/>
        <end position="175"/>
    </location>
</feature>
<dbReference type="OrthoDB" id="363185at2759"/>
<keyword evidence="14" id="KW-1185">Reference proteome</keyword>
<protein>
    <recommendedName>
        <fullName evidence="7">adenine phosphoribosyltransferase</fullName>
        <ecNumber evidence="7">2.4.2.7</ecNumber>
    </recommendedName>
</protein>
<gene>
    <name evidence="13" type="ORF">JKP88DRAFT_195510</name>
</gene>
<keyword evidence="10 13" id="KW-0808">Transferase</keyword>
<evidence type="ECO:0000256" key="11">
    <source>
        <dbReference type="ARBA" id="ARBA00022726"/>
    </source>
</evidence>